<dbReference type="OrthoDB" id="384721at2"/>
<dbReference type="Gene3D" id="3.20.20.190">
    <property type="entry name" value="Phosphatidylinositol (PI) phosphodiesterase"/>
    <property type="match status" value="1"/>
</dbReference>
<accession>A0A4P6V1U7</accession>
<keyword evidence="3" id="KW-1185">Reference proteome</keyword>
<dbReference type="PANTHER" id="PTHR46211">
    <property type="entry name" value="GLYCEROPHOSPHORYL DIESTER PHOSPHODIESTERASE"/>
    <property type="match status" value="1"/>
</dbReference>
<dbReference type="RefSeq" id="WP_131616348.1">
    <property type="nucleotide sequence ID" value="NZ_CP036532.1"/>
</dbReference>
<dbReference type="Pfam" id="PF03009">
    <property type="entry name" value="GDPD"/>
    <property type="match status" value="1"/>
</dbReference>
<name>A0A4P6V1U7_9HYPH</name>
<dbReference type="EMBL" id="CP036532">
    <property type="protein sequence ID" value="QBK30664.1"/>
    <property type="molecule type" value="Genomic_DNA"/>
</dbReference>
<evidence type="ECO:0000313" key="2">
    <source>
        <dbReference type="EMBL" id="QBK30664.1"/>
    </source>
</evidence>
<dbReference type="GeneID" id="90767370"/>
<evidence type="ECO:0000259" key="1">
    <source>
        <dbReference type="PROSITE" id="PS51704"/>
    </source>
</evidence>
<dbReference type="AlphaFoldDB" id="A0A4P6V1U7"/>
<reference evidence="2 3" key="1">
    <citation type="journal article" date="2017" name="Int. J. Syst. Evol. Microbiol.">
        <title>Roseitalea porphyridii gen. nov., sp. nov., isolated from a red alga, and reclassification of Hoeflea suaedae Chung et al. 2013 as Pseudohoeflea suaedae gen. nov., comb. nov.</title>
        <authorList>
            <person name="Hyeon J.W."/>
            <person name="Jeong S.E."/>
            <person name="Baek K."/>
            <person name="Jeon C.O."/>
        </authorList>
    </citation>
    <scope>NUCLEOTIDE SEQUENCE [LARGE SCALE GENOMIC DNA]</scope>
    <source>
        <strain evidence="2 3">MA7-20</strain>
    </source>
</reference>
<dbReference type="GO" id="GO:0006629">
    <property type="term" value="P:lipid metabolic process"/>
    <property type="evidence" value="ECO:0007669"/>
    <property type="project" value="InterPro"/>
</dbReference>
<feature type="domain" description="GP-PDE" evidence="1">
    <location>
        <begin position="9"/>
        <end position="238"/>
    </location>
</feature>
<dbReference type="KEGG" id="rpod:E0E05_08695"/>
<dbReference type="InterPro" id="IPR017946">
    <property type="entry name" value="PLC-like_Pdiesterase_TIM-brl"/>
</dbReference>
<proteinExistence type="predicted"/>
<dbReference type="Proteomes" id="UP000293719">
    <property type="component" value="Chromosome"/>
</dbReference>
<organism evidence="2 3">
    <name type="scientific">Roseitalea porphyridii</name>
    <dbReference type="NCBI Taxonomy" id="1852022"/>
    <lineage>
        <taxon>Bacteria</taxon>
        <taxon>Pseudomonadati</taxon>
        <taxon>Pseudomonadota</taxon>
        <taxon>Alphaproteobacteria</taxon>
        <taxon>Hyphomicrobiales</taxon>
        <taxon>Ahrensiaceae</taxon>
        <taxon>Roseitalea</taxon>
    </lineage>
</organism>
<dbReference type="InterPro" id="IPR030395">
    <property type="entry name" value="GP_PDE_dom"/>
</dbReference>
<dbReference type="PROSITE" id="PS51704">
    <property type="entry name" value="GP_PDE"/>
    <property type="match status" value="1"/>
</dbReference>
<sequence length="238" mass="25108">MADTGFLTVRPIAHRGRHDGNNARWENTASAFDAAIARDFSIELDVQLSADGVAMVFHDDTLDRLTDREGPVVAWTAAALGALPVGGTADTIPTLAETLARIGGRVPVVIEMKDNGARNGELARAVADDLADYGGPCAVMSFKHDLIAAFAATGSPVPVGLTAMGTGEAALASHESAFDLGIAFVSYHVAALPNRFVEQVRARAMPVITWTVRTPEEVALTRAHADQMTFEGFDPDAP</sequence>
<dbReference type="SUPFAM" id="SSF51695">
    <property type="entry name" value="PLC-like phosphodiesterases"/>
    <property type="match status" value="1"/>
</dbReference>
<evidence type="ECO:0000313" key="3">
    <source>
        <dbReference type="Proteomes" id="UP000293719"/>
    </source>
</evidence>
<protein>
    <submittedName>
        <fullName evidence="2">Glycerophosphodiester phosphodiesterase</fullName>
    </submittedName>
</protein>
<dbReference type="PANTHER" id="PTHR46211:SF1">
    <property type="entry name" value="GLYCEROPHOSPHODIESTER PHOSPHODIESTERASE, CYTOPLASMIC"/>
    <property type="match status" value="1"/>
</dbReference>
<gene>
    <name evidence="2" type="ORF">E0E05_08695</name>
</gene>
<dbReference type="GO" id="GO:0008081">
    <property type="term" value="F:phosphoric diester hydrolase activity"/>
    <property type="evidence" value="ECO:0007669"/>
    <property type="project" value="InterPro"/>
</dbReference>